<protein>
    <submittedName>
        <fullName evidence="1">Uncharacterized protein</fullName>
    </submittedName>
</protein>
<organism evidence="1">
    <name type="scientific">Sesamum radiatum</name>
    <name type="common">Black benniseed</name>
    <dbReference type="NCBI Taxonomy" id="300843"/>
    <lineage>
        <taxon>Eukaryota</taxon>
        <taxon>Viridiplantae</taxon>
        <taxon>Streptophyta</taxon>
        <taxon>Embryophyta</taxon>
        <taxon>Tracheophyta</taxon>
        <taxon>Spermatophyta</taxon>
        <taxon>Magnoliopsida</taxon>
        <taxon>eudicotyledons</taxon>
        <taxon>Gunneridae</taxon>
        <taxon>Pentapetalae</taxon>
        <taxon>asterids</taxon>
        <taxon>lamiids</taxon>
        <taxon>Lamiales</taxon>
        <taxon>Pedaliaceae</taxon>
        <taxon>Sesamum</taxon>
    </lineage>
</organism>
<dbReference type="AlphaFoldDB" id="A0AAW2PMI1"/>
<evidence type="ECO:0000313" key="1">
    <source>
        <dbReference type="EMBL" id="KAL0356258.1"/>
    </source>
</evidence>
<proteinExistence type="predicted"/>
<gene>
    <name evidence="1" type="ORF">Sradi_4072700</name>
</gene>
<comment type="caution">
    <text evidence="1">The sequence shown here is derived from an EMBL/GenBank/DDBJ whole genome shotgun (WGS) entry which is preliminary data.</text>
</comment>
<dbReference type="EMBL" id="JACGWJ010000017">
    <property type="protein sequence ID" value="KAL0356258.1"/>
    <property type="molecule type" value="Genomic_DNA"/>
</dbReference>
<reference evidence="1" key="2">
    <citation type="journal article" date="2024" name="Plant">
        <title>Genomic evolution and insights into agronomic trait innovations of Sesamum species.</title>
        <authorList>
            <person name="Miao H."/>
            <person name="Wang L."/>
            <person name="Qu L."/>
            <person name="Liu H."/>
            <person name="Sun Y."/>
            <person name="Le M."/>
            <person name="Wang Q."/>
            <person name="Wei S."/>
            <person name="Zheng Y."/>
            <person name="Lin W."/>
            <person name="Duan Y."/>
            <person name="Cao H."/>
            <person name="Xiong S."/>
            <person name="Wang X."/>
            <person name="Wei L."/>
            <person name="Li C."/>
            <person name="Ma Q."/>
            <person name="Ju M."/>
            <person name="Zhao R."/>
            <person name="Li G."/>
            <person name="Mu C."/>
            <person name="Tian Q."/>
            <person name="Mei H."/>
            <person name="Zhang T."/>
            <person name="Gao T."/>
            <person name="Zhang H."/>
        </authorList>
    </citation>
    <scope>NUCLEOTIDE SEQUENCE</scope>
    <source>
        <strain evidence="1">G02</strain>
    </source>
</reference>
<accession>A0AAW2PMI1</accession>
<sequence>MADELLENCRTPVIAEYDGTTDPLEYLSHFKSVALLHGIKCCVFVTTFARVTNSGSTNYWWEP</sequence>
<name>A0AAW2PMI1_SESRA</name>
<reference evidence="1" key="1">
    <citation type="submission" date="2020-06" db="EMBL/GenBank/DDBJ databases">
        <authorList>
            <person name="Li T."/>
            <person name="Hu X."/>
            <person name="Zhang T."/>
            <person name="Song X."/>
            <person name="Zhang H."/>
            <person name="Dai N."/>
            <person name="Sheng W."/>
            <person name="Hou X."/>
            <person name="Wei L."/>
        </authorList>
    </citation>
    <scope>NUCLEOTIDE SEQUENCE</scope>
    <source>
        <strain evidence="1">G02</strain>
        <tissue evidence="1">Leaf</tissue>
    </source>
</reference>